<evidence type="ECO:0000256" key="2">
    <source>
        <dbReference type="PROSITE-ProRule" id="PRU00169"/>
    </source>
</evidence>
<dbReference type="InterPro" id="IPR011006">
    <property type="entry name" value="CheY-like_superfamily"/>
</dbReference>
<feature type="modified residue" description="4-aspartylphosphate" evidence="2">
    <location>
        <position position="56"/>
    </location>
</feature>
<dbReference type="InterPro" id="IPR050595">
    <property type="entry name" value="Bact_response_regulator"/>
</dbReference>
<dbReference type="SMART" id="SM00448">
    <property type="entry name" value="REC"/>
    <property type="match status" value="1"/>
</dbReference>
<evidence type="ECO:0000313" key="5">
    <source>
        <dbReference type="Proteomes" id="UP000034163"/>
    </source>
</evidence>
<dbReference type="PROSITE" id="PS50110">
    <property type="entry name" value="RESPONSE_REGULATORY"/>
    <property type="match status" value="1"/>
</dbReference>
<dbReference type="EMBL" id="LCBS01000001">
    <property type="protein sequence ID" value="KKS17557.1"/>
    <property type="molecule type" value="Genomic_DNA"/>
</dbReference>
<dbReference type="InterPro" id="IPR001789">
    <property type="entry name" value="Sig_transdc_resp-reg_receiver"/>
</dbReference>
<gene>
    <name evidence="4" type="ORF">UU72_C0001G0041</name>
</gene>
<evidence type="ECO:0000313" key="4">
    <source>
        <dbReference type="EMBL" id="KKS17557.1"/>
    </source>
</evidence>
<dbReference type="PANTHER" id="PTHR44591">
    <property type="entry name" value="STRESS RESPONSE REGULATOR PROTEIN 1"/>
    <property type="match status" value="1"/>
</dbReference>
<sequence length="125" mass="14035">MPDTTKKILIVEDEKPLAKALVLKLTNSGYQAKAVYDGGEALEILKQEHFDLIILDLMMPKKDGFAVLKELQPLRLNTKIVVTSNLSQEEDFKKAKELGATEFFIKSEITLAEIVQNVNKFLNTA</sequence>
<name>A0A0G0WZG2_UNCKA</name>
<comment type="caution">
    <text evidence="4">The sequence shown here is derived from an EMBL/GenBank/DDBJ whole genome shotgun (WGS) entry which is preliminary data.</text>
</comment>
<proteinExistence type="predicted"/>
<evidence type="ECO:0000256" key="1">
    <source>
        <dbReference type="ARBA" id="ARBA00022553"/>
    </source>
</evidence>
<dbReference type="Gene3D" id="3.40.50.2300">
    <property type="match status" value="1"/>
</dbReference>
<organism evidence="4 5">
    <name type="scientific">candidate division WWE3 bacterium GW2011_GWB1_41_6</name>
    <dbReference type="NCBI Taxonomy" id="1619112"/>
    <lineage>
        <taxon>Bacteria</taxon>
        <taxon>Katanobacteria</taxon>
    </lineage>
</organism>
<dbReference type="AlphaFoldDB" id="A0A0G0WZG2"/>
<dbReference type="Proteomes" id="UP000034163">
    <property type="component" value="Unassembled WGS sequence"/>
</dbReference>
<accession>A0A0G0WZG2</accession>
<dbReference type="GO" id="GO:0000160">
    <property type="term" value="P:phosphorelay signal transduction system"/>
    <property type="evidence" value="ECO:0007669"/>
    <property type="project" value="InterPro"/>
</dbReference>
<evidence type="ECO:0000259" key="3">
    <source>
        <dbReference type="PROSITE" id="PS50110"/>
    </source>
</evidence>
<dbReference type="PANTHER" id="PTHR44591:SF3">
    <property type="entry name" value="RESPONSE REGULATORY DOMAIN-CONTAINING PROTEIN"/>
    <property type="match status" value="1"/>
</dbReference>
<protein>
    <recommendedName>
        <fullName evidence="3">Response regulatory domain-containing protein</fullName>
    </recommendedName>
</protein>
<keyword evidence="1 2" id="KW-0597">Phosphoprotein</keyword>
<feature type="domain" description="Response regulatory" evidence="3">
    <location>
        <begin position="7"/>
        <end position="121"/>
    </location>
</feature>
<dbReference type="CDD" id="cd17574">
    <property type="entry name" value="REC_OmpR"/>
    <property type="match status" value="1"/>
</dbReference>
<dbReference type="SUPFAM" id="SSF52172">
    <property type="entry name" value="CheY-like"/>
    <property type="match status" value="1"/>
</dbReference>
<reference evidence="4 5" key="1">
    <citation type="journal article" date="2015" name="Nature">
        <title>rRNA introns, odd ribosomes, and small enigmatic genomes across a large radiation of phyla.</title>
        <authorList>
            <person name="Brown C.T."/>
            <person name="Hug L.A."/>
            <person name="Thomas B.C."/>
            <person name="Sharon I."/>
            <person name="Castelle C.J."/>
            <person name="Singh A."/>
            <person name="Wilkins M.J."/>
            <person name="Williams K.H."/>
            <person name="Banfield J.F."/>
        </authorList>
    </citation>
    <scope>NUCLEOTIDE SEQUENCE [LARGE SCALE GENOMIC DNA]</scope>
</reference>
<dbReference type="Pfam" id="PF00072">
    <property type="entry name" value="Response_reg"/>
    <property type="match status" value="1"/>
</dbReference>